<keyword evidence="3" id="KW-1185">Reference proteome</keyword>
<dbReference type="EMBL" id="SFCI01000852">
    <property type="protein sequence ID" value="TFY77667.1"/>
    <property type="molecule type" value="Genomic_DNA"/>
</dbReference>
<evidence type="ECO:0000256" key="1">
    <source>
        <dbReference type="SAM" id="MobiDB-lite"/>
    </source>
</evidence>
<dbReference type="AlphaFoldDB" id="A0A4Y9ZUD5"/>
<evidence type="ECO:0000313" key="2">
    <source>
        <dbReference type="EMBL" id="TFY77667.1"/>
    </source>
</evidence>
<gene>
    <name evidence="2" type="ORF">EWM64_g6343</name>
</gene>
<proteinExistence type="predicted"/>
<feature type="region of interest" description="Disordered" evidence="1">
    <location>
        <begin position="1"/>
        <end position="53"/>
    </location>
</feature>
<sequence>METSSAYPRQQLQDHETEPLQQHLVGTAEDELHRANNPPSDRAGPSRGPMFSAIPSSGDAASRFLSTPSSEACLSSHYGRGALPTLCDDLDKYTGQIPTQDFIPSVLGVSLETIERWSQDLEPLMEYSEVINALDCYFAADAEPDHYQPFADLLNVIKAAAPHLIESGVDFPVGHLCFVRNDPTCIKGDTIKPQWAHRKPDVIGLREDDLVDDPQDHTTDDIHWADILLALEFKFRNATDKLRESWIKTKSTWESTDWVVKAHPSRLLRSGF</sequence>
<dbReference type="Proteomes" id="UP000298061">
    <property type="component" value="Unassembled WGS sequence"/>
</dbReference>
<accession>A0A4Y9ZUD5</accession>
<name>A0A4Y9ZUD5_9AGAM</name>
<feature type="compositionally biased region" description="Polar residues" evidence="1">
    <location>
        <begin position="1"/>
        <end position="11"/>
    </location>
</feature>
<protein>
    <recommendedName>
        <fullName evidence="4">Fungal-type protein kinase domain-containing protein</fullName>
    </recommendedName>
</protein>
<evidence type="ECO:0000313" key="3">
    <source>
        <dbReference type="Proteomes" id="UP000298061"/>
    </source>
</evidence>
<evidence type="ECO:0008006" key="4">
    <source>
        <dbReference type="Google" id="ProtNLM"/>
    </source>
</evidence>
<comment type="caution">
    <text evidence="2">The sequence shown here is derived from an EMBL/GenBank/DDBJ whole genome shotgun (WGS) entry which is preliminary data.</text>
</comment>
<reference evidence="2 3" key="1">
    <citation type="submission" date="2019-02" db="EMBL/GenBank/DDBJ databases">
        <title>Genome sequencing of the rare red list fungi Hericium alpestre (H. flagellum).</title>
        <authorList>
            <person name="Buettner E."/>
            <person name="Kellner H."/>
        </authorList>
    </citation>
    <scope>NUCLEOTIDE SEQUENCE [LARGE SCALE GENOMIC DNA]</scope>
    <source>
        <strain evidence="2 3">DSM 108284</strain>
    </source>
</reference>
<organism evidence="2 3">
    <name type="scientific">Hericium alpestre</name>
    <dbReference type="NCBI Taxonomy" id="135208"/>
    <lineage>
        <taxon>Eukaryota</taxon>
        <taxon>Fungi</taxon>
        <taxon>Dikarya</taxon>
        <taxon>Basidiomycota</taxon>
        <taxon>Agaricomycotina</taxon>
        <taxon>Agaricomycetes</taxon>
        <taxon>Russulales</taxon>
        <taxon>Hericiaceae</taxon>
        <taxon>Hericium</taxon>
    </lineage>
</organism>